<name>A0A938WJZ7_9BACT</name>
<dbReference type="EMBL" id="JACJJL010000001">
    <property type="protein sequence ID" value="MBM6660262.1"/>
    <property type="molecule type" value="Genomic_DNA"/>
</dbReference>
<dbReference type="InterPro" id="IPR018060">
    <property type="entry name" value="HTH_AraC"/>
</dbReference>
<dbReference type="SMART" id="SM00342">
    <property type="entry name" value="HTH_ARAC"/>
    <property type="match status" value="1"/>
</dbReference>
<evidence type="ECO:0000256" key="2">
    <source>
        <dbReference type="ARBA" id="ARBA00023125"/>
    </source>
</evidence>
<dbReference type="InterPro" id="IPR009057">
    <property type="entry name" value="Homeodomain-like_sf"/>
</dbReference>
<evidence type="ECO:0000256" key="3">
    <source>
        <dbReference type="ARBA" id="ARBA00023159"/>
    </source>
</evidence>
<gene>
    <name evidence="6" type="ORF">H6B30_00585</name>
</gene>
<accession>A0A938WJZ7</accession>
<dbReference type="PROSITE" id="PS01124">
    <property type="entry name" value="HTH_ARAC_FAMILY_2"/>
    <property type="match status" value="1"/>
</dbReference>
<keyword evidence="7" id="KW-1185">Reference proteome</keyword>
<sequence>MKQENLFMPFEVRVRHYDRFPTAEHQHSFFELCYIASGSGEFVSGRRRCNFGRGSVFFVRPYTNHTYRLDGMCDIIYVQLSDQYIVRALSAAEKESLEACPSPDMSALVSPADARRLALVMECLGSECTAPSYGTQRIASCLIDSVLAICARSARQVAGEALRQADSESKMMAMLQFIRLHLDNPDMLRAASLGSRFNLAASYIGKFFKAHTGESLSRYVAQCRVRAVEELLAHTDLRVGEITLKTGFTDDSHLTHTFKRATGLTPMEYRRRLYASPSAVGVAGARGGGSAGQR</sequence>
<dbReference type="InterPro" id="IPR037923">
    <property type="entry name" value="HTH-like"/>
</dbReference>
<keyword evidence="1" id="KW-0805">Transcription regulation</keyword>
<dbReference type="InterPro" id="IPR003313">
    <property type="entry name" value="AraC-bd"/>
</dbReference>
<comment type="caution">
    <text evidence="6">The sequence shown here is derived from an EMBL/GenBank/DDBJ whole genome shotgun (WGS) entry which is preliminary data.</text>
</comment>
<dbReference type="AlphaFoldDB" id="A0A938WJZ7"/>
<dbReference type="PROSITE" id="PS00041">
    <property type="entry name" value="HTH_ARAC_FAMILY_1"/>
    <property type="match status" value="1"/>
</dbReference>
<evidence type="ECO:0000313" key="6">
    <source>
        <dbReference type="EMBL" id="MBM6660262.1"/>
    </source>
</evidence>
<dbReference type="GO" id="GO:0043565">
    <property type="term" value="F:sequence-specific DNA binding"/>
    <property type="evidence" value="ECO:0007669"/>
    <property type="project" value="InterPro"/>
</dbReference>
<proteinExistence type="predicted"/>
<dbReference type="PANTHER" id="PTHR46796:SF6">
    <property type="entry name" value="ARAC SUBFAMILY"/>
    <property type="match status" value="1"/>
</dbReference>
<dbReference type="Pfam" id="PF02311">
    <property type="entry name" value="AraC_binding"/>
    <property type="match status" value="1"/>
</dbReference>
<evidence type="ECO:0000259" key="5">
    <source>
        <dbReference type="PROSITE" id="PS01124"/>
    </source>
</evidence>
<dbReference type="Pfam" id="PF12833">
    <property type="entry name" value="HTH_18"/>
    <property type="match status" value="1"/>
</dbReference>
<evidence type="ECO:0000256" key="1">
    <source>
        <dbReference type="ARBA" id="ARBA00023015"/>
    </source>
</evidence>
<dbReference type="InterPro" id="IPR018062">
    <property type="entry name" value="HTH_AraC-typ_CS"/>
</dbReference>
<keyword evidence="3" id="KW-0010">Activator</keyword>
<dbReference type="InterPro" id="IPR050204">
    <property type="entry name" value="AraC_XylS_family_regulators"/>
</dbReference>
<dbReference type="Gene3D" id="1.10.10.60">
    <property type="entry name" value="Homeodomain-like"/>
    <property type="match status" value="2"/>
</dbReference>
<dbReference type="SUPFAM" id="SSF51215">
    <property type="entry name" value="Regulatory protein AraC"/>
    <property type="match status" value="1"/>
</dbReference>
<organism evidence="6 7">
    <name type="scientific">Marseilla massiliensis</name>
    <dbReference type="NCBI Taxonomy" id="1841864"/>
    <lineage>
        <taxon>Bacteria</taxon>
        <taxon>Pseudomonadati</taxon>
        <taxon>Bacteroidota</taxon>
        <taxon>Bacteroidia</taxon>
        <taxon>Bacteroidales</taxon>
        <taxon>Prevotellaceae</taxon>
        <taxon>Marseilla</taxon>
    </lineage>
</organism>
<keyword evidence="2" id="KW-0238">DNA-binding</keyword>
<evidence type="ECO:0000313" key="7">
    <source>
        <dbReference type="Proteomes" id="UP000764045"/>
    </source>
</evidence>
<keyword evidence="4" id="KW-0804">Transcription</keyword>
<dbReference type="InterPro" id="IPR014710">
    <property type="entry name" value="RmlC-like_jellyroll"/>
</dbReference>
<dbReference type="Proteomes" id="UP000764045">
    <property type="component" value="Unassembled WGS sequence"/>
</dbReference>
<dbReference type="Gene3D" id="2.60.120.10">
    <property type="entry name" value="Jelly Rolls"/>
    <property type="match status" value="1"/>
</dbReference>
<dbReference type="PANTHER" id="PTHR46796">
    <property type="entry name" value="HTH-TYPE TRANSCRIPTIONAL ACTIVATOR RHAS-RELATED"/>
    <property type="match status" value="1"/>
</dbReference>
<dbReference type="GO" id="GO:0003700">
    <property type="term" value="F:DNA-binding transcription factor activity"/>
    <property type="evidence" value="ECO:0007669"/>
    <property type="project" value="InterPro"/>
</dbReference>
<dbReference type="RefSeq" id="WP_205106855.1">
    <property type="nucleotide sequence ID" value="NZ_JACJJL010000001.1"/>
</dbReference>
<protein>
    <submittedName>
        <fullName evidence="6">Helix-turn-helix transcriptional regulator</fullName>
    </submittedName>
</protein>
<evidence type="ECO:0000256" key="4">
    <source>
        <dbReference type="ARBA" id="ARBA00023163"/>
    </source>
</evidence>
<reference evidence="6 7" key="1">
    <citation type="journal article" date="2021" name="Sci. Rep.">
        <title>The distribution of antibiotic resistance genes in chicken gut microbiota commensals.</title>
        <authorList>
            <person name="Juricova H."/>
            <person name="Matiasovicova J."/>
            <person name="Kubasova T."/>
            <person name="Cejkova D."/>
            <person name="Rychlik I."/>
        </authorList>
    </citation>
    <scope>NUCLEOTIDE SEQUENCE [LARGE SCALE GENOMIC DNA]</scope>
    <source>
        <strain evidence="6 7">An819</strain>
    </source>
</reference>
<dbReference type="SUPFAM" id="SSF46689">
    <property type="entry name" value="Homeodomain-like"/>
    <property type="match status" value="1"/>
</dbReference>
<feature type="domain" description="HTH araC/xylS-type" evidence="5">
    <location>
        <begin position="172"/>
        <end position="272"/>
    </location>
</feature>